<gene>
    <name evidence="1" type="ORF">B7R21_11635</name>
</gene>
<comment type="caution">
    <text evidence="1">The sequence shown here is derived from an EMBL/GenBank/DDBJ whole genome shotgun (WGS) entry which is preliminary data.</text>
</comment>
<evidence type="ECO:0000313" key="2">
    <source>
        <dbReference type="Proteomes" id="UP000256709"/>
    </source>
</evidence>
<dbReference type="AlphaFoldDB" id="A0A3E0VR93"/>
<accession>A0A3E0VR93</accession>
<organism evidence="1 2">
    <name type="scientific">Subtercola boreus</name>
    <dbReference type="NCBI Taxonomy" id="120213"/>
    <lineage>
        <taxon>Bacteria</taxon>
        <taxon>Bacillati</taxon>
        <taxon>Actinomycetota</taxon>
        <taxon>Actinomycetes</taxon>
        <taxon>Micrococcales</taxon>
        <taxon>Microbacteriaceae</taxon>
        <taxon>Subtercola</taxon>
    </lineage>
</organism>
<reference evidence="1 2" key="1">
    <citation type="submission" date="2017-04" db="EMBL/GenBank/DDBJ databases">
        <title>Comparative genome analysis of Subtercola boreus.</title>
        <authorList>
            <person name="Cho Y.-J."/>
            <person name="Cho A."/>
            <person name="Kim O.-S."/>
            <person name="Lee J.-I."/>
        </authorList>
    </citation>
    <scope>NUCLEOTIDE SEQUENCE [LARGE SCALE GENOMIC DNA]</scope>
    <source>
        <strain evidence="1 2">P27444</strain>
    </source>
</reference>
<evidence type="ECO:0000313" key="1">
    <source>
        <dbReference type="EMBL" id="RFA11978.1"/>
    </source>
</evidence>
<proteinExistence type="predicted"/>
<dbReference type="EMBL" id="NBXA01000022">
    <property type="protein sequence ID" value="RFA11978.1"/>
    <property type="molecule type" value="Genomic_DNA"/>
</dbReference>
<protein>
    <submittedName>
        <fullName evidence="1">Uncharacterized protein</fullName>
    </submittedName>
</protein>
<name>A0A3E0VR93_9MICO</name>
<sequence>METYAPANCDYVRFTASQFANATPLDNYRGTYESIAANMQTVAVLCGSDPADADAVNLAVLTRRDVVKVMNAQKVLGNAAWGNPEPVPGKQAG</sequence>
<dbReference type="Proteomes" id="UP000256709">
    <property type="component" value="Unassembled WGS sequence"/>
</dbReference>